<dbReference type="EMBL" id="CP036274">
    <property type="protein sequence ID" value="QDU28180.1"/>
    <property type="molecule type" value="Genomic_DNA"/>
</dbReference>
<keyword evidence="1" id="KW-0732">Signal</keyword>
<feature type="chain" id="PRO_5022084231" evidence="1">
    <location>
        <begin position="32"/>
        <end position="351"/>
    </location>
</feature>
<dbReference type="AlphaFoldDB" id="A0A517YD66"/>
<sequence precursor="true">MTMISLRKAAAACWLTMLVGAAMLATLPAAAQSGARVSLEVVTQPGFSAEEIREWLPALEKAGFSNVRVRTGRDGDGAAIVATGSGNSANYQVTAVLTSDNRLHLPNGNYSFESRGKINAWVEKLKAGGEEGLNARAGAFGLVPKDLVAVHEGLTTKVNFSTTGKTTREVVQAIAVNLPIGMKVDPAVRDKFGEEKVTDELLGMSSGTALAAAIRPLGLVLLPAKVGNDVTLRVLDSQAAEQVWPVGWPMKTSPRETLPDLFKFLNVEVSDASLAESVEAIRGRLNVPMIIDQNSLARQKIDFATVKVTLPKTNTYYAKILERLLFQAKLKYELRIDEADRPFLWITTVKQ</sequence>
<dbReference type="Proteomes" id="UP000315017">
    <property type="component" value="Chromosome"/>
</dbReference>
<evidence type="ECO:0000313" key="3">
    <source>
        <dbReference type="Proteomes" id="UP000315017"/>
    </source>
</evidence>
<evidence type="ECO:0000313" key="2">
    <source>
        <dbReference type="EMBL" id="QDU28180.1"/>
    </source>
</evidence>
<accession>A0A517YD66</accession>
<organism evidence="2 3">
    <name type="scientific">Anatilimnocola aggregata</name>
    <dbReference type="NCBI Taxonomy" id="2528021"/>
    <lineage>
        <taxon>Bacteria</taxon>
        <taxon>Pseudomonadati</taxon>
        <taxon>Planctomycetota</taxon>
        <taxon>Planctomycetia</taxon>
        <taxon>Pirellulales</taxon>
        <taxon>Pirellulaceae</taxon>
        <taxon>Anatilimnocola</taxon>
    </lineage>
</organism>
<reference evidence="2 3" key="1">
    <citation type="submission" date="2019-02" db="EMBL/GenBank/DDBJ databases">
        <title>Deep-cultivation of Planctomycetes and their phenomic and genomic characterization uncovers novel biology.</title>
        <authorList>
            <person name="Wiegand S."/>
            <person name="Jogler M."/>
            <person name="Boedeker C."/>
            <person name="Pinto D."/>
            <person name="Vollmers J."/>
            <person name="Rivas-Marin E."/>
            <person name="Kohn T."/>
            <person name="Peeters S.H."/>
            <person name="Heuer A."/>
            <person name="Rast P."/>
            <person name="Oberbeckmann S."/>
            <person name="Bunk B."/>
            <person name="Jeske O."/>
            <person name="Meyerdierks A."/>
            <person name="Storesund J.E."/>
            <person name="Kallscheuer N."/>
            <person name="Luecker S."/>
            <person name="Lage O.M."/>
            <person name="Pohl T."/>
            <person name="Merkel B.J."/>
            <person name="Hornburger P."/>
            <person name="Mueller R.-W."/>
            <person name="Bruemmer F."/>
            <person name="Labrenz M."/>
            <person name="Spormann A.M."/>
            <person name="Op den Camp H."/>
            <person name="Overmann J."/>
            <person name="Amann R."/>
            <person name="Jetten M.S.M."/>
            <person name="Mascher T."/>
            <person name="Medema M.H."/>
            <person name="Devos D.P."/>
            <person name="Kaster A.-K."/>
            <person name="Ovreas L."/>
            <person name="Rohde M."/>
            <person name="Galperin M.Y."/>
            <person name="Jogler C."/>
        </authorList>
    </citation>
    <scope>NUCLEOTIDE SEQUENCE [LARGE SCALE GENOMIC DNA]</scope>
    <source>
        <strain evidence="2 3">ETA_A8</strain>
    </source>
</reference>
<dbReference type="RefSeq" id="WP_145090032.1">
    <property type="nucleotide sequence ID" value="NZ_CP036274.1"/>
</dbReference>
<dbReference type="OrthoDB" id="250767at2"/>
<feature type="signal peptide" evidence="1">
    <location>
        <begin position="1"/>
        <end position="31"/>
    </location>
</feature>
<protein>
    <submittedName>
        <fullName evidence="2">Uncharacterized protein</fullName>
    </submittedName>
</protein>
<evidence type="ECO:0000256" key="1">
    <source>
        <dbReference type="SAM" id="SignalP"/>
    </source>
</evidence>
<gene>
    <name evidence="2" type="ORF">ETAA8_32800</name>
</gene>
<proteinExistence type="predicted"/>
<name>A0A517YD66_9BACT</name>
<dbReference type="KEGG" id="aagg:ETAA8_32800"/>
<keyword evidence="3" id="KW-1185">Reference proteome</keyword>